<evidence type="ECO:0000313" key="2">
    <source>
        <dbReference type="Proteomes" id="UP001144978"/>
    </source>
</evidence>
<comment type="caution">
    <text evidence="1">The sequence shown here is derived from an EMBL/GenBank/DDBJ whole genome shotgun (WGS) entry which is preliminary data.</text>
</comment>
<proteinExistence type="predicted"/>
<gene>
    <name evidence="1" type="ORF">NUW54_g6590</name>
</gene>
<keyword evidence="2" id="KW-1185">Reference proteome</keyword>
<dbReference type="Proteomes" id="UP001144978">
    <property type="component" value="Unassembled WGS sequence"/>
</dbReference>
<evidence type="ECO:0000313" key="1">
    <source>
        <dbReference type="EMBL" id="KAJ3001190.1"/>
    </source>
</evidence>
<sequence>MTATSPVDLSLRLDFLRGGGVGQEDLHLRAFAEPAGFCACTHQLADIFRSTISGRGPPLATADRPQLSDITARTASNASRPDVPFMPPRATTLSRSTSQRYLPDSLSHHPGAPEQSKKRHLRSASEVDYSTNATVAGHLETIFDNMLVARGISPHPHTFLDHMLREVFGPGCARQTQNLELVCAVRTRLAQCPIGYDPTVSSARPRSSLPYAPSCNHLSRASLFVSATGLGLPSDSSGVLSPASLVSCPSSLA</sequence>
<dbReference type="EMBL" id="JANSHE010001776">
    <property type="protein sequence ID" value="KAJ3001190.1"/>
    <property type="molecule type" value="Genomic_DNA"/>
</dbReference>
<reference evidence="1" key="1">
    <citation type="submission" date="2022-08" db="EMBL/GenBank/DDBJ databases">
        <title>Genome Sequence of Pycnoporus sanguineus.</title>
        <authorList>
            <person name="Buettner E."/>
        </authorList>
    </citation>
    <scope>NUCLEOTIDE SEQUENCE</scope>
    <source>
        <strain evidence="1">CG-C14</strain>
    </source>
</reference>
<organism evidence="1 2">
    <name type="scientific">Trametes sanguinea</name>
    <dbReference type="NCBI Taxonomy" id="158606"/>
    <lineage>
        <taxon>Eukaryota</taxon>
        <taxon>Fungi</taxon>
        <taxon>Dikarya</taxon>
        <taxon>Basidiomycota</taxon>
        <taxon>Agaricomycotina</taxon>
        <taxon>Agaricomycetes</taxon>
        <taxon>Polyporales</taxon>
        <taxon>Polyporaceae</taxon>
        <taxon>Trametes</taxon>
    </lineage>
</organism>
<accession>A0ACC1PRU3</accession>
<protein>
    <submittedName>
        <fullName evidence="1">Uncharacterized protein</fullName>
    </submittedName>
</protein>
<name>A0ACC1PRU3_9APHY</name>